<keyword evidence="3" id="KW-1185">Reference proteome</keyword>
<protein>
    <submittedName>
        <fullName evidence="2">TolC family protein</fullName>
    </submittedName>
</protein>
<dbReference type="GO" id="GO:0015562">
    <property type="term" value="F:efflux transmembrane transporter activity"/>
    <property type="evidence" value="ECO:0007669"/>
    <property type="project" value="InterPro"/>
</dbReference>
<dbReference type="SUPFAM" id="SSF56954">
    <property type="entry name" value="Outer membrane efflux proteins (OEP)"/>
    <property type="match status" value="1"/>
</dbReference>
<reference evidence="2 3" key="1">
    <citation type="submission" date="2018-07" db="EMBL/GenBank/DDBJ databases">
        <title>Genome sequencing of Runella.</title>
        <authorList>
            <person name="Baek M.-G."/>
            <person name="Yi H."/>
        </authorList>
    </citation>
    <scope>NUCLEOTIDE SEQUENCE [LARGE SCALE GENOMIC DNA]</scope>
    <source>
        <strain evidence="2 3">HYN0085</strain>
    </source>
</reference>
<dbReference type="InterPro" id="IPR010131">
    <property type="entry name" value="MdtP/NodT-like"/>
</dbReference>
<keyword evidence="1" id="KW-0175">Coiled coil</keyword>
<name>A0A344TGB3_9BACT</name>
<dbReference type="PANTHER" id="PTHR30203">
    <property type="entry name" value="OUTER MEMBRANE CATION EFFLUX PROTEIN"/>
    <property type="match status" value="1"/>
</dbReference>
<organism evidence="2 3">
    <name type="scientific">Runella rosea</name>
    <dbReference type="NCBI Taxonomy" id="2259595"/>
    <lineage>
        <taxon>Bacteria</taxon>
        <taxon>Pseudomonadati</taxon>
        <taxon>Bacteroidota</taxon>
        <taxon>Cytophagia</taxon>
        <taxon>Cytophagales</taxon>
        <taxon>Spirosomataceae</taxon>
        <taxon>Runella</taxon>
    </lineage>
</organism>
<gene>
    <name evidence="2" type="ORF">DR864_08010</name>
</gene>
<evidence type="ECO:0000256" key="1">
    <source>
        <dbReference type="SAM" id="Coils"/>
    </source>
</evidence>
<dbReference type="RefSeq" id="WP_114066469.1">
    <property type="nucleotide sequence ID" value="NZ_CP030850.1"/>
</dbReference>
<dbReference type="Proteomes" id="UP000251993">
    <property type="component" value="Chromosome"/>
</dbReference>
<accession>A0A344TGB3</accession>
<dbReference type="PANTHER" id="PTHR30203:SF23">
    <property type="entry name" value="OUTER MEMBRANE EFFLUX PROTEIN"/>
    <property type="match status" value="1"/>
</dbReference>
<dbReference type="OrthoDB" id="9791261at2"/>
<dbReference type="AlphaFoldDB" id="A0A344TGB3"/>
<feature type="coiled-coil region" evidence="1">
    <location>
        <begin position="137"/>
        <end position="164"/>
    </location>
</feature>
<proteinExistence type="predicted"/>
<dbReference type="KEGG" id="run:DR864_08010"/>
<sequence>MRIIIFMAFLLPIGGLAQDSLRISLRQADSLFVEKNLILLAERYRIDAAQASVIQAKLWDNPTLSTEWNLYNPNRQRVLDVGRGGQKIISIEQVIQTAGKRNKQVALTLENARLTEYEFMDLLRILKFELRSNFFDIFFLQNTLNRYQRQIETLERTVVAFETQYEKNNVSLRELLRLKALLFQLNNDKTEILFQLTEKQKGLKTLLNTERSVTPLVNETELSRYQLANYNVSVLNELALQNRGDVKVTESFARQAEWNYHLQKALAVPNLRIGATYDQAGSFVNNYSGLTLSADLPLFNKNQGNIKVAKTLIDYQKGIQNQKINAVANEVAAALEKVRYVENMVQSVDSKFTDQFELLNKGVLENFQKRNLTLLEFIDLIETYSESIKELNRLKADRVGAYEELNFTVGQELFK</sequence>
<dbReference type="EMBL" id="CP030850">
    <property type="protein sequence ID" value="AXE17684.1"/>
    <property type="molecule type" value="Genomic_DNA"/>
</dbReference>
<evidence type="ECO:0000313" key="3">
    <source>
        <dbReference type="Proteomes" id="UP000251993"/>
    </source>
</evidence>
<evidence type="ECO:0000313" key="2">
    <source>
        <dbReference type="EMBL" id="AXE17684.1"/>
    </source>
</evidence>
<dbReference type="Gene3D" id="1.20.1600.10">
    <property type="entry name" value="Outer membrane efflux proteins (OEP)"/>
    <property type="match status" value="1"/>
</dbReference>